<keyword evidence="3" id="KW-1185">Reference proteome</keyword>
<dbReference type="OrthoDB" id="410651at2759"/>
<dbReference type="Proteomes" id="UP000230750">
    <property type="component" value="Unassembled WGS sequence"/>
</dbReference>
<proteinExistence type="predicted"/>
<organism evidence="2 3">
    <name type="scientific">Stichopus japonicus</name>
    <name type="common">Sea cucumber</name>
    <dbReference type="NCBI Taxonomy" id="307972"/>
    <lineage>
        <taxon>Eukaryota</taxon>
        <taxon>Metazoa</taxon>
        <taxon>Echinodermata</taxon>
        <taxon>Eleutherozoa</taxon>
        <taxon>Echinozoa</taxon>
        <taxon>Holothuroidea</taxon>
        <taxon>Aspidochirotacea</taxon>
        <taxon>Aspidochirotida</taxon>
        <taxon>Stichopodidae</taxon>
        <taxon>Apostichopus</taxon>
    </lineage>
</organism>
<feature type="region of interest" description="Disordered" evidence="1">
    <location>
        <begin position="501"/>
        <end position="529"/>
    </location>
</feature>
<feature type="compositionally biased region" description="Basic and acidic residues" evidence="1">
    <location>
        <begin position="518"/>
        <end position="529"/>
    </location>
</feature>
<feature type="compositionally biased region" description="Basic residues" evidence="1">
    <location>
        <begin position="169"/>
        <end position="181"/>
    </location>
</feature>
<feature type="compositionally biased region" description="Basic and acidic residues" evidence="1">
    <location>
        <begin position="927"/>
        <end position="936"/>
    </location>
</feature>
<sequence>MLNVNSEMKQAPVITHMIMLSFLKNRLSKGESIATDCQVADVAGVLKRFFRDLPEPIIHPLTRRGFSSVSLSMMRFCKNGPLSSSVPATDKSFSCIVNGLGQVGQKVGELLKSSGSLDNLDKTPENFENVETPRTLRSSKRKASDDIGSFFSATKRSTPSPARGSVFRRSMRTRRKSSPIQRRKAILRQMTVDPHYGKRGVNIHKGTPSSPMTPLQPTKPALGEIDALDSEGKMLFHFNTPSIKFADDSFSGFSSTPSTSSAAEPLPAGVTPRRNKLKKLNPLNSRRFKRLSLGAIGGSSRNETPLKLPQPRQNNPYHSKYTTHEENVGHRLAHRPNSEVFDTQHLVPRHPECREISHRGPVSQSDKDVSSTMYTPPSYLMKDASARVTKSQTFNLTWTKILYQNRNRGYSLTEAKPSRDKGYNREEEPNDTLDVRRCYNLEEIETGNSSKVFAPRARSQSCLSAKCAPRLTMCLSSSALEDDAMLLGEDYSPRCTINPRKRETSVADRNALNPQQRETGKGDEMDGEKWNSNKVQYLKESESQKSLSSVLSNVTVNSTRSYFSVEAGEETIVASLANTNDKSQTPAVAEISSEECEESSIMEVDENVETQSEPILSYNNNYKISSRSLETFQTIPSENKTAEWILKKTISVDSGRGESIEDLEPQPNKEIIAPQAGLDQGSNIPKVNPSKLRPLKVDHDDSSMKQFHIMQRRLHLDPSIKERKTVQQKIKMFNSLSEDDLSDSGRDGDGSVRLTKHHSSSDLPVSIYKGGDANGSLFQSPGKPLIESVTVSLSPLVKSMSYDSGLKEIAKHTTEEASMPVIRSNVRRELSSNSSDGDSFEAAMDSAKKALSNFKRFAAESSTPSATRKPLGDKNSWNVNQASLHRKCCLQTRWIHFLKTLQRSRQKAQLTGNTSRDSTLKNPQTGRDGRQEKSSDARITCIF</sequence>
<accession>A0A2G8JLP8</accession>
<feature type="compositionally biased region" description="Polar residues" evidence="1">
    <location>
        <begin position="151"/>
        <end position="160"/>
    </location>
</feature>
<feature type="region of interest" description="Disordered" evidence="1">
    <location>
        <begin position="122"/>
        <end position="181"/>
    </location>
</feature>
<feature type="region of interest" description="Disordered" evidence="1">
    <location>
        <begin position="295"/>
        <end position="317"/>
    </location>
</feature>
<dbReference type="PANTHER" id="PTHR15670">
    <property type="entry name" value="RHO GTPASE ACTIVATING PROTEIN 11A"/>
    <property type="match status" value="1"/>
</dbReference>
<gene>
    <name evidence="2" type="ORF">BSL78_26473</name>
</gene>
<dbReference type="Gene3D" id="1.10.555.10">
    <property type="entry name" value="Rho GTPase activation protein"/>
    <property type="match status" value="1"/>
</dbReference>
<dbReference type="AlphaFoldDB" id="A0A2G8JLP8"/>
<feature type="compositionally biased region" description="Polar residues" evidence="1">
    <location>
        <begin position="906"/>
        <end position="925"/>
    </location>
</feature>
<name>A0A2G8JLP8_STIJA</name>
<dbReference type="SUPFAM" id="SSF48350">
    <property type="entry name" value="GTPase activation domain, GAP"/>
    <property type="match status" value="1"/>
</dbReference>
<dbReference type="InterPro" id="IPR008936">
    <property type="entry name" value="Rho_GTPase_activation_prot"/>
</dbReference>
<protein>
    <recommendedName>
        <fullName evidence="4">Rho-GAP domain-containing protein</fullName>
    </recommendedName>
</protein>
<dbReference type="EMBL" id="MRZV01001633">
    <property type="protein sequence ID" value="PIK36701.1"/>
    <property type="molecule type" value="Genomic_DNA"/>
</dbReference>
<evidence type="ECO:0000313" key="3">
    <source>
        <dbReference type="Proteomes" id="UP000230750"/>
    </source>
</evidence>
<feature type="region of interest" description="Disordered" evidence="1">
    <location>
        <begin position="196"/>
        <end position="216"/>
    </location>
</feature>
<feature type="compositionally biased region" description="Low complexity" evidence="1">
    <location>
        <begin position="252"/>
        <end position="261"/>
    </location>
</feature>
<dbReference type="InterPro" id="IPR042869">
    <property type="entry name" value="ARHGAP11A/B"/>
</dbReference>
<feature type="region of interest" description="Disordered" evidence="1">
    <location>
        <begin position="252"/>
        <end position="276"/>
    </location>
</feature>
<dbReference type="GO" id="GO:0005096">
    <property type="term" value="F:GTPase activator activity"/>
    <property type="evidence" value="ECO:0007669"/>
    <property type="project" value="TreeGrafter"/>
</dbReference>
<reference evidence="2 3" key="1">
    <citation type="journal article" date="2017" name="PLoS Biol.">
        <title>The sea cucumber genome provides insights into morphological evolution and visceral regeneration.</title>
        <authorList>
            <person name="Zhang X."/>
            <person name="Sun L."/>
            <person name="Yuan J."/>
            <person name="Sun Y."/>
            <person name="Gao Y."/>
            <person name="Zhang L."/>
            <person name="Li S."/>
            <person name="Dai H."/>
            <person name="Hamel J.F."/>
            <person name="Liu C."/>
            <person name="Yu Y."/>
            <person name="Liu S."/>
            <person name="Lin W."/>
            <person name="Guo K."/>
            <person name="Jin S."/>
            <person name="Xu P."/>
            <person name="Storey K.B."/>
            <person name="Huan P."/>
            <person name="Zhang T."/>
            <person name="Zhou Y."/>
            <person name="Zhang J."/>
            <person name="Lin C."/>
            <person name="Li X."/>
            <person name="Xing L."/>
            <person name="Huo D."/>
            <person name="Sun M."/>
            <person name="Wang L."/>
            <person name="Mercier A."/>
            <person name="Li F."/>
            <person name="Yang H."/>
            <person name="Xiang J."/>
        </authorList>
    </citation>
    <scope>NUCLEOTIDE SEQUENCE [LARGE SCALE GENOMIC DNA]</scope>
    <source>
        <strain evidence="2">Shaxun</strain>
        <tissue evidence="2">Muscle</tissue>
    </source>
</reference>
<evidence type="ECO:0000313" key="2">
    <source>
        <dbReference type="EMBL" id="PIK36701.1"/>
    </source>
</evidence>
<dbReference type="PANTHER" id="PTHR15670:SF4">
    <property type="entry name" value="RHO GTPASE-ACTIVATING PROTEIN 11A"/>
    <property type="match status" value="1"/>
</dbReference>
<feature type="region of interest" description="Disordered" evidence="1">
    <location>
        <begin position="906"/>
        <end position="943"/>
    </location>
</feature>
<feature type="region of interest" description="Disordered" evidence="1">
    <location>
        <begin position="737"/>
        <end position="767"/>
    </location>
</feature>
<feature type="compositionally biased region" description="Polar residues" evidence="1">
    <location>
        <begin position="207"/>
        <end position="216"/>
    </location>
</feature>
<evidence type="ECO:0008006" key="4">
    <source>
        <dbReference type="Google" id="ProtNLM"/>
    </source>
</evidence>
<evidence type="ECO:0000256" key="1">
    <source>
        <dbReference type="SAM" id="MobiDB-lite"/>
    </source>
</evidence>
<comment type="caution">
    <text evidence="2">The sequence shown here is derived from an EMBL/GenBank/DDBJ whole genome shotgun (WGS) entry which is preliminary data.</text>
</comment>